<dbReference type="EC" id="3.5.1.-" evidence="8"/>
<keyword evidence="7" id="KW-0862">Zinc</keyword>
<evidence type="ECO:0000256" key="6">
    <source>
        <dbReference type="ARBA" id="ARBA00023136"/>
    </source>
</evidence>
<dbReference type="GO" id="GO:0016811">
    <property type="term" value="F:hydrolase activity, acting on carbon-nitrogen (but not peptide) bonds, in linear amides"/>
    <property type="evidence" value="ECO:0007669"/>
    <property type="project" value="InterPro"/>
</dbReference>
<feature type="binding site" evidence="7">
    <location>
        <position position="145"/>
    </location>
    <ligand>
        <name>Zn(2+)</name>
        <dbReference type="ChEBI" id="CHEBI:29105"/>
        <note>catalytic</note>
    </ligand>
</feature>
<evidence type="ECO:0000313" key="10">
    <source>
        <dbReference type="EMBL" id="CAF3649639.1"/>
    </source>
</evidence>
<dbReference type="InterPro" id="IPR008901">
    <property type="entry name" value="ACER"/>
</dbReference>
<dbReference type="Proteomes" id="UP000681722">
    <property type="component" value="Unassembled WGS sequence"/>
</dbReference>
<keyword evidence="11" id="KW-1185">Reference proteome</keyword>
<evidence type="ECO:0000256" key="4">
    <source>
        <dbReference type="ARBA" id="ARBA00022801"/>
    </source>
</evidence>
<dbReference type="PANTHER" id="PTHR46139">
    <property type="entry name" value="ALKALINE CERAMIDASE"/>
    <property type="match status" value="1"/>
</dbReference>
<comment type="function">
    <text evidence="8">Hydrolyzes the sphingolipid ceramide into sphingosine and free fatty acid.</text>
</comment>
<comment type="cofactor">
    <cofactor evidence="7">
        <name>Zn(2+)</name>
        <dbReference type="ChEBI" id="CHEBI:29105"/>
    </cofactor>
</comment>
<evidence type="ECO:0000313" key="9">
    <source>
        <dbReference type="EMBL" id="CAF0861979.1"/>
    </source>
</evidence>
<evidence type="ECO:0000256" key="8">
    <source>
        <dbReference type="RuleBase" id="RU364079"/>
    </source>
</evidence>
<evidence type="ECO:0000256" key="5">
    <source>
        <dbReference type="ARBA" id="ARBA00022989"/>
    </source>
</evidence>
<feature type="transmembrane region" description="Helical" evidence="8">
    <location>
        <begin position="20"/>
        <end position="43"/>
    </location>
</feature>
<reference evidence="9" key="1">
    <citation type="submission" date="2021-02" db="EMBL/GenBank/DDBJ databases">
        <authorList>
            <person name="Nowell W R."/>
        </authorList>
    </citation>
    <scope>NUCLEOTIDE SEQUENCE</scope>
</reference>
<evidence type="ECO:0000256" key="7">
    <source>
        <dbReference type="PIRSR" id="PIRSR608901-2"/>
    </source>
</evidence>
<proteinExistence type="inferred from homology"/>
<comment type="caution">
    <text evidence="9">The sequence shown here is derived from an EMBL/GenBank/DDBJ whole genome shotgun (WGS) entry which is preliminary data.</text>
</comment>
<keyword evidence="5 8" id="KW-1133">Transmembrane helix</keyword>
<accession>A0A813WRA1</accession>
<evidence type="ECO:0000256" key="2">
    <source>
        <dbReference type="ARBA" id="ARBA00009780"/>
    </source>
</evidence>
<dbReference type="OrthoDB" id="187171at2759"/>
<dbReference type="GO" id="GO:0046514">
    <property type="term" value="P:ceramide catabolic process"/>
    <property type="evidence" value="ECO:0007669"/>
    <property type="project" value="TreeGrafter"/>
</dbReference>
<dbReference type="Proteomes" id="UP000663829">
    <property type="component" value="Unassembled WGS sequence"/>
</dbReference>
<gene>
    <name evidence="9" type="ORF">GPM918_LOCUS6637</name>
    <name evidence="10" type="ORF">SRO942_LOCUS6637</name>
</gene>
<dbReference type="GO" id="GO:0016020">
    <property type="term" value="C:membrane"/>
    <property type="evidence" value="ECO:0007669"/>
    <property type="project" value="UniProtKB-SubCell"/>
</dbReference>
<name>A0A813WRA1_9BILA</name>
<organism evidence="9 11">
    <name type="scientific">Didymodactylos carnosus</name>
    <dbReference type="NCBI Taxonomy" id="1234261"/>
    <lineage>
        <taxon>Eukaryota</taxon>
        <taxon>Metazoa</taxon>
        <taxon>Spiralia</taxon>
        <taxon>Gnathifera</taxon>
        <taxon>Rotifera</taxon>
        <taxon>Eurotatoria</taxon>
        <taxon>Bdelloidea</taxon>
        <taxon>Philodinida</taxon>
        <taxon>Philodinidae</taxon>
        <taxon>Didymodactylos</taxon>
    </lineage>
</organism>
<keyword evidence="3 8" id="KW-0812">Transmembrane</keyword>
<comment type="caution">
    <text evidence="8">Lacks conserved residue(s) required for the propagation of feature annotation.</text>
</comment>
<keyword evidence="4 8" id="KW-0378">Hydrolase</keyword>
<dbReference type="GO" id="GO:0046872">
    <property type="term" value="F:metal ion binding"/>
    <property type="evidence" value="ECO:0007669"/>
    <property type="project" value="UniProtKB-KW"/>
</dbReference>
<evidence type="ECO:0000313" key="11">
    <source>
        <dbReference type="Proteomes" id="UP000663829"/>
    </source>
</evidence>
<feature type="transmembrane region" description="Helical" evidence="8">
    <location>
        <begin position="143"/>
        <end position="164"/>
    </location>
</feature>
<dbReference type="AlphaFoldDB" id="A0A813WRA1"/>
<feature type="transmembrane region" description="Helical" evidence="8">
    <location>
        <begin position="79"/>
        <end position="95"/>
    </location>
</feature>
<evidence type="ECO:0000256" key="3">
    <source>
        <dbReference type="ARBA" id="ARBA00022692"/>
    </source>
</evidence>
<feature type="transmembrane region" description="Helical" evidence="8">
    <location>
        <begin position="55"/>
        <end position="73"/>
    </location>
</feature>
<keyword evidence="7" id="KW-0479">Metal-binding</keyword>
<dbReference type="PANTHER" id="PTHR46139:SF3">
    <property type="entry name" value="ALKALINE CERAMIDASE"/>
    <property type="match status" value="1"/>
</dbReference>
<comment type="similarity">
    <text evidence="2 8">Belongs to the alkaline ceramidase family.</text>
</comment>
<keyword evidence="8" id="KW-0443">Lipid metabolism</keyword>
<dbReference type="EMBL" id="CAJOBC010001033">
    <property type="protein sequence ID" value="CAF3649639.1"/>
    <property type="molecule type" value="Genomic_DNA"/>
</dbReference>
<feature type="transmembrane region" description="Helical" evidence="8">
    <location>
        <begin position="107"/>
        <end position="123"/>
    </location>
</feature>
<dbReference type="EMBL" id="CAJNOQ010001033">
    <property type="protein sequence ID" value="CAF0861979.1"/>
    <property type="molecule type" value="Genomic_DNA"/>
</dbReference>
<evidence type="ECO:0000256" key="1">
    <source>
        <dbReference type="ARBA" id="ARBA00004141"/>
    </source>
</evidence>
<sequence>MLSNFFLESSRRLPEFDAGQLLDEICIFWVLMAGYAIFLPSTYLPQSWRVQRHRFVYGCIIIAMIITCLSVVYPYANAFALMLLGLPAILFMATHTARCDNYRIKRLGIRCLLLWTIAVTTWICDRIFCRFWLNISFPYLHSIWHVLIMFSSNQVIVICSYLIIKQKHSQAQLDLHYWPYEHLEYFGIPYIKFADDNDSFTKDYIKAMI</sequence>
<keyword evidence="6 8" id="KW-0472">Membrane</keyword>
<comment type="subcellular location">
    <subcellularLocation>
        <location evidence="1">Membrane</location>
        <topology evidence="1">Multi-pass membrane protein</topology>
    </subcellularLocation>
</comment>
<feature type="binding site" evidence="7">
    <location>
        <position position="141"/>
    </location>
    <ligand>
        <name>Zn(2+)</name>
        <dbReference type="ChEBI" id="CHEBI:29105"/>
        <note>catalytic</note>
    </ligand>
</feature>
<dbReference type="Pfam" id="PF05875">
    <property type="entry name" value="Ceramidase"/>
    <property type="match status" value="1"/>
</dbReference>
<protein>
    <recommendedName>
        <fullName evidence="8">Alkaline ceramidase</fullName>
        <ecNumber evidence="8">3.5.1.-</ecNumber>
    </recommendedName>
</protein>